<reference evidence="3" key="1">
    <citation type="submission" date="2022-04" db="EMBL/GenBank/DDBJ databases">
        <title>Carnegiea gigantea Genome sequencing and assembly v2.</title>
        <authorList>
            <person name="Copetti D."/>
            <person name="Sanderson M.J."/>
            <person name="Burquez A."/>
            <person name="Wojciechowski M.F."/>
        </authorList>
    </citation>
    <scope>NUCLEOTIDE SEQUENCE</scope>
    <source>
        <strain evidence="3">SGP5-SGP5p</strain>
        <tissue evidence="3">Aerial part</tissue>
    </source>
</reference>
<dbReference type="Pfam" id="PF13837">
    <property type="entry name" value="Myb_DNA-bind_4"/>
    <property type="match status" value="1"/>
</dbReference>
<evidence type="ECO:0000259" key="2">
    <source>
        <dbReference type="PROSITE" id="PS50090"/>
    </source>
</evidence>
<dbReference type="PANTHER" id="PTHR33492">
    <property type="entry name" value="OSJNBA0043A12.37 PROTEIN-RELATED"/>
    <property type="match status" value="1"/>
</dbReference>
<dbReference type="PANTHER" id="PTHR33492:SF4">
    <property type="entry name" value="OS02G0174300 PROTEIN"/>
    <property type="match status" value="1"/>
</dbReference>
<protein>
    <recommendedName>
        <fullName evidence="2">Myb-like domain-containing protein</fullName>
    </recommendedName>
</protein>
<gene>
    <name evidence="3" type="ORF">Cgig2_011358</name>
</gene>
<feature type="compositionally biased region" description="Basic and acidic residues" evidence="1">
    <location>
        <begin position="256"/>
        <end position="271"/>
    </location>
</feature>
<dbReference type="Gene3D" id="1.10.10.60">
    <property type="entry name" value="Homeodomain-like"/>
    <property type="match status" value="1"/>
</dbReference>
<dbReference type="PROSITE" id="PS50090">
    <property type="entry name" value="MYB_LIKE"/>
    <property type="match status" value="1"/>
</dbReference>
<dbReference type="AlphaFoldDB" id="A0A9Q1QNG6"/>
<accession>A0A9Q1QNG6</accession>
<feature type="domain" description="Myb-like" evidence="2">
    <location>
        <begin position="57"/>
        <end position="121"/>
    </location>
</feature>
<feature type="region of interest" description="Disordered" evidence="1">
    <location>
        <begin position="230"/>
        <end position="349"/>
    </location>
</feature>
<feature type="compositionally biased region" description="Acidic residues" evidence="1">
    <location>
        <begin position="174"/>
        <end position="193"/>
    </location>
</feature>
<dbReference type="Proteomes" id="UP001153076">
    <property type="component" value="Unassembled WGS sequence"/>
</dbReference>
<name>A0A9Q1QNG6_9CARY</name>
<keyword evidence="4" id="KW-1185">Reference proteome</keyword>
<sequence>MENMEKVEDLGGNADSIQLSYQRVHSPVIWHHKVAVMGPGDRGLMEASPSGTLRTRSHSRADPPWTLQDMLILVNEIAAVEGDCQNALSTYQKWSMIAENCTALEVVRNSSQCRRKWESLLNEYKLIRHWEANSGEDSYWSLGFEQRKETGLPKNFDKQLYEAIDNFTKLQDQADTDPEDDPDAAELDFDAEDSDSKPKRVRRRSTAPKKITLDRKRPVLEEELEKPVPLVEGMEQIPTDGKPKRLRHRSTPQKGNSEEKQPAQEEKHEKSACVAEEMGQIPTDSKPKRSRHQSSPQKGNIDEKKQFKLEDDLESIPVVEEMEQVLEDPKPKRARRQSNPKKALSKEKKQFGLEEELERADARVLEIEQILAEKLKGNTEVIHAILAGDLTGTVDDKLDDQRGDDTLKTEGVRCTADKLISCLVDLTKNLKQLCDVVEKC</sequence>
<dbReference type="OrthoDB" id="1927263at2759"/>
<dbReference type="InterPro" id="IPR044822">
    <property type="entry name" value="Myb_DNA-bind_4"/>
</dbReference>
<evidence type="ECO:0000256" key="1">
    <source>
        <dbReference type="SAM" id="MobiDB-lite"/>
    </source>
</evidence>
<feature type="region of interest" description="Disordered" evidence="1">
    <location>
        <begin position="170"/>
        <end position="214"/>
    </location>
</feature>
<comment type="caution">
    <text evidence="3">The sequence shown here is derived from an EMBL/GenBank/DDBJ whole genome shotgun (WGS) entry which is preliminary data.</text>
</comment>
<dbReference type="EMBL" id="JAKOGI010000027">
    <property type="protein sequence ID" value="KAJ8448737.1"/>
    <property type="molecule type" value="Genomic_DNA"/>
</dbReference>
<evidence type="ECO:0000313" key="4">
    <source>
        <dbReference type="Proteomes" id="UP001153076"/>
    </source>
</evidence>
<feature type="compositionally biased region" description="Basic and acidic residues" evidence="1">
    <location>
        <begin position="300"/>
        <end position="310"/>
    </location>
</feature>
<evidence type="ECO:0000313" key="3">
    <source>
        <dbReference type="EMBL" id="KAJ8448737.1"/>
    </source>
</evidence>
<dbReference type="InterPro" id="IPR001005">
    <property type="entry name" value="SANT/Myb"/>
</dbReference>
<proteinExistence type="predicted"/>
<organism evidence="3 4">
    <name type="scientific">Carnegiea gigantea</name>
    <dbReference type="NCBI Taxonomy" id="171969"/>
    <lineage>
        <taxon>Eukaryota</taxon>
        <taxon>Viridiplantae</taxon>
        <taxon>Streptophyta</taxon>
        <taxon>Embryophyta</taxon>
        <taxon>Tracheophyta</taxon>
        <taxon>Spermatophyta</taxon>
        <taxon>Magnoliopsida</taxon>
        <taxon>eudicotyledons</taxon>
        <taxon>Gunneridae</taxon>
        <taxon>Pentapetalae</taxon>
        <taxon>Caryophyllales</taxon>
        <taxon>Cactineae</taxon>
        <taxon>Cactaceae</taxon>
        <taxon>Cactoideae</taxon>
        <taxon>Echinocereeae</taxon>
        <taxon>Carnegiea</taxon>
    </lineage>
</organism>